<evidence type="ECO:0000256" key="6">
    <source>
        <dbReference type="ARBA" id="ARBA00023136"/>
    </source>
</evidence>
<dbReference type="PANTHER" id="PTHR22811">
    <property type="entry name" value="TRANSMEMBRANE EMP24 DOMAIN-CONTAINING PROTEIN"/>
    <property type="match status" value="1"/>
</dbReference>
<name>A0A9P6XB66_RHIOR</name>
<feature type="signal peptide" evidence="10">
    <location>
        <begin position="1"/>
        <end position="21"/>
    </location>
</feature>
<evidence type="ECO:0000256" key="10">
    <source>
        <dbReference type="SAM" id="SignalP"/>
    </source>
</evidence>
<dbReference type="OrthoDB" id="62956at2759"/>
<keyword evidence="4 10" id="KW-0732">Signal</keyword>
<evidence type="ECO:0000256" key="4">
    <source>
        <dbReference type="ARBA" id="ARBA00022729"/>
    </source>
</evidence>
<evidence type="ECO:0000256" key="7">
    <source>
        <dbReference type="ARBA" id="ARBA00037847"/>
    </source>
</evidence>
<feature type="chain" id="PRO_5040148829" description="GOLD domain-containing protein" evidence="10">
    <location>
        <begin position="22"/>
        <end position="200"/>
    </location>
</feature>
<evidence type="ECO:0000256" key="1">
    <source>
        <dbReference type="ARBA" id="ARBA00004479"/>
    </source>
</evidence>
<evidence type="ECO:0000256" key="8">
    <source>
        <dbReference type="RuleBase" id="RU003827"/>
    </source>
</evidence>
<feature type="domain" description="GOLD" evidence="11">
    <location>
        <begin position="31"/>
        <end position="113"/>
    </location>
</feature>
<evidence type="ECO:0000256" key="5">
    <source>
        <dbReference type="ARBA" id="ARBA00022989"/>
    </source>
</evidence>
<comment type="caution">
    <text evidence="12">The sequence shown here is derived from an EMBL/GenBank/DDBJ whole genome shotgun (WGS) entry which is preliminary data.</text>
</comment>
<accession>A0A9P6XB66</accession>
<organism evidence="12 13">
    <name type="scientific">Rhizopus oryzae</name>
    <name type="common">Mucormycosis agent</name>
    <name type="synonym">Rhizopus arrhizus var. delemar</name>
    <dbReference type="NCBI Taxonomy" id="64495"/>
    <lineage>
        <taxon>Eukaryota</taxon>
        <taxon>Fungi</taxon>
        <taxon>Fungi incertae sedis</taxon>
        <taxon>Mucoromycota</taxon>
        <taxon>Mucoromycotina</taxon>
        <taxon>Mucoromycetes</taxon>
        <taxon>Mucorales</taxon>
        <taxon>Mucorineae</taxon>
        <taxon>Rhizopodaceae</taxon>
        <taxon>Rhizopus</taxon>
    </lineage>
</organism>
<comment type="subcellular location">
    <subcellularLocation>
        <location evidence="7">Endomembrane system</location>
        <topology evidence="7">Single-pass membrane protein</topology>
    </subcellularLocation>
    <subcellularLocation>
        <location evidence="1 8">Membrane</location>
        <topology evidence="1 8">Single-pass type I membrane protein</topology>
    </subcellularLocation>
</comment>
<evidence type="ECO:0000256" key="9">
    <source>
        <dbReference type="SAM" id="Phobius"/>
    </source>
</evidence>
<sequence>MKYSVICSLASLFVLAQYTSALSTYVKAGEIDCYYENIEVGEKLTISYQVGDGGNNDIDFWVNDPNGNMIISKTKQTSDAHTITANVGGKYTFCFGNEFSTSSSKKVGFNVHENIQKIHESVKEHTDPLEKELFELAESIFNIKAQQEYIVVRERQHRDTAESTNSRVKWWSIAQMGLLIAVCFWQVYYLKRFFEVKRAV</sequence>
<dbReference type="InterPro" id="IPR015720">
    <property type="entry name" value="Emp24-like"/>
</dbReference>
<dbReference type="EMBL" id="JAANQT010000663">
    <property type="protein sequence ID" value="KAG1309260.1"/>
    <property type="molecule type" value="Genomic_DNA"/>
</dbReference>
<evidence type="ECO:0000256" key="3">
    <source>
        <dbReference type="ARBA" id="ARBA00022692"/>
    </source>
</evidence>
<dbReference type="GO" id="GO:0016020">
    <property type="term" value="C:membrane"/>
    <property type="evidence" value="ECO:0007669"/>
    <property type="project" value="UniProtKB-SubCell"/>
</dbReference>
<dbReference type="Pfam" id="PF01105">
    <property type="entry name" value="EMP24_GP25L"/>
    <property type="match status" value="1"/>
</dbReference>
<dbReference type="SMART" id="SM01190">
    <property type="entry name" value="EMP24_GP25L"/>
    <property type="match status" value="1"/>
</dbReference>
<dbReference type="SUPFAM" id="SSF101576">
    <property type="entry name" value="Supernatant protein factor (SPF), C-terminal domain"/>
    <property type="match status" value="1"/>
</dbReference>
<dbReference type="InterPro" id="IPR009038">
    <property type="entry name" value="GOLD_dom"/>
</dbReference>
<evidence type="ECO:0000313" key="12">
    <source>
        <dbReference type="EMBL" id="KAG1309260.1"/>
    </source>
</evidence>
<feature type="transmembrane region" description="Helical" evidence="9">
    <location>
        <begin position="170"/>
        <end position="190"/>
    </location>
</feature>
<evidence type="ECO:0000256" key="2">
    <source>
        <dbReference type="ARBA" id="ARBA00007104"/>
    </source>
</evidence>
<proteinExistence type="inferred from homology"/>
<keyword evidence="6 9" id="KW-0472">Membrane</keyword>
<keyword evidence="13" id="KW-1185">Reference proteome</keyword>
<evidence type="ECO:0000259" key="11">
    <source>
        <dbReference type="PROSITE" id="PS50866"/>
    </source>
</evidence>
<protein>
    <recommendedName>
        <fullName evidence="11">GOLD domain-containing protein</fullName>
    </recommendedName>
</protein>
<dbReference type="Proteomes" id="UP000716291">
    <property type="component" value="Unassembled WGS sequence"/>
</dbReference>
<evidence type="ECO:0000313" key="13">
    <source>
        <dbReference type="Proteomes" id="UP000716291"/>
    </source>
</evidence>
<dbReference type="AlphaFoldDB" id="A0A9P6XB66"/>
<dbReference type="InterPro" id="IPR036598">
    <property type="entry name" value="GOLD_dom_sf"/>
</dbReference>
<keyword evidence="5 9" id="KW-1133">Transmembrane helix</keyword>
<comment type="similarity">
    <text evidence="2 8">Belongs to the EMP24/GP25L family.</text>
</comment>
<dbReference type="GO" id="GO:0012505">
    <property type="term" value="C:endomembrane system"/>
    <property type="evidence" value="ECO:0007669"/>
    <property type="project" value="UniProtKB-SubCell"/>
</dbReference>
<keyword evidence="3 8" id="KW-0812">Transmembrane</keyword>
<gene>
    <name evidence="12" type="ORF">G6F64_005450</name>
</gene>
<dbReference type="PROSITE" id="PS50866">
    <property type="entry name" value="GOLD"/>
    <property type="match status" value="1"/>
</dbReference>
<reference evidence="12" key="1">
    <citation type="journal article" date="2020" name="Microb. Genom.">
        <title>Genetic diversity of clinical and environmental Mucorales isolates obtained from an investigation of mucormycosis cases among solid organ transplant recipients.</title>
        <authorList>
            <person name="Nguyen M.H."/>
            <person name="Kaul D."/>
            <person name="Muto C."/>
            <person name="Cheng S.J."/>
            <person name="Richter R.A."/>
            <person name="Bruno V.M."/>
            <person name="Liu G."/>
            <person name="Beyhan S."/>
            <person name="Sundermann A.J."/>
            <person name="Mounaud S."/>
            <person name="Pasculle A.W."/>
            <person name="Nierman W.C."/>
            <person name="Driscoll E."/>
            <person name="Cumbie R."/>
            <person name="Clancy C.J."/>
            <person name="Dupont C.L."/>
        </authorList>
    </citation>
    <scope>NUCLEOTIDE SEQUENCE</scope>
    <source>
        <strain evidence="12">GL11</strain>
    </source>
</reference>